<reference evidence="4" key="1">
    <citation type="submission" date="2020-11" db="EMBL/GenBank/DDBJ databases">
        <authorList>
            <person name="Tran Van P."/>
        </authorList>
    </citation>
    <scope>NUCLEOTIDE SEQUENCE</scope>
</reference>
<feature type="region of interest" description="Disordered" evidence="2">
    <location>
        <begin position="109"/>
        <end position="136"/>
    </location>
</feature>
<evidence type="ECO:0000256" key="3">
    <source>
        <dbReference type="SAM" id="SignalP"/>
    </source>
</evidence>
<accession>A0A7R8W5Y9</accession>
<evidence type="ECO:0000256" key="1">
    <source>
        <dbReference type="ARBA" id="ARBA00023157"/>
    </source>
</evidence>
<sequence>MSSGFCLFFTVFGLIWICAAYDDHEEIQIPAAEEVKIGDYPFIVSVQRRQRSYDDDEIVVRHSCAGIILAEKHILTGSYCVNMEDPHNRIMAGGLHAYEKSEEKSQQFRNVSKVTQIPKDENEDEYEDEDGGEVPARPFRRQQGILAILELETPLEFGPEIGPVSLPDNQESFPVFGKKGSCVTLGWGNLWEDPDAKLCTANEEETFRPLCIDLGSPLICEDNEGIQKAFGIDALSNPHFECEEFSIDKRLIEGAKKLYIFSEVNHFLDWIRETTSE</sequence>
<feature type="compositionally biased region" description="Acidic residues" evidence="2">
    <location>
        <begin position="121"/>
        <end position="132"/>
    </location>
</feature>
<evidence type="ECO:0000313" key="4">
    <source>
        <dbReference type="EMBL" id="CAD7225574.1"/>
    </source>
</evidence>
<dbReference type="InterPro" id="IPR001254">
    <property type="entry name" value="Trypsin_dom"/>
</dbReference>
<gene>
    <name evidence="4" type="ORF">CTOB1V02_LOCUS3512</name>
</gene>
<feature type="chain" id="PRO_5043433918" evidence="3">
    <location>
        <begin position="21"/>
        <end position="277"/>
    </location>
</feature>
<dbReference type="Gene3D" id="2.40.10.10">
    <property type="entry name" value="Trypsin-like serine proteases"/>
    <property type="match status" value="1"/>
</dbReference>
<dbReference type="SMART" id="SM00020">
    <property type="entry name" value="Tryp_SPc"/>
    <property type="match status" value="1"/>
</dbReference>
<evidence type="ECO:0000256" key="2">
    <source>
        <dbReference type="SAM" id="MobiDB-lite"/>
    </source>
</evidence>
<protein>
    <submittedName>
        <fullName evidence="4">Uncharacterized protein</fullName>
    </submittedName>
</protein>
<dbReference type="EMBL" id="OB660604">
    <property type="protein sequence ID" value="CAD7225574.1"/>
    <property type="molecule type" value="Genomic_DNA"/>
</dbReference>
<dbReference type="InterPro" id="IPR043504">
    <property type="entry name" value="Peptidase_S1_PA_chymotrypsin"/>
</dbReference>
<name>A0A7R8W5Y9_9CRUS</name>
<organism evidence="4">
    <name type="scientific">Cyprideis torosa</name>
    <dbReference type="NCBI Taxonomy" id="163714"/>
    <lineage>
        <taxon>Eukaryota</taxon>
        <taxon>Metazoa</taxon>
        <taxon>Ecdysozoa</taxon>
        <taxon>Arthropoda</taxon>
        <taxon>Crustacea</taxon>
        <taxon>Oligostraca</taxon>
        <taxon>Ostracoda</taxon>
        <taxon>Podocopa</taxon>
        <taxon>Podocopida</taxon>
        <taxon>Cytherocopina</taxon>
        <taxon>Cytheroidea</taxon>
        <taxon>Cytherideidae</taxon>
        <taxon>Cyprideis</taxon>
    </lineage>
</organism>
<dbReference type="OrthoDB" id="7741088at2759"/>
<keyword evidence="1" id="KW-1015">Disulfide bond</keyword>
<dbReference type="Pfam" id="PF00089">
    <property type="entry name" value="Trypsin"/>
    <property type="match status" value="1"/>
</dbReference>
<dbReference type="PANTHER" id="PTHR24250">
    <property type="entry name" value="CHYMOTRYPSIN-RELATED"/>
    <property type="match status" value="1"/>
</dbReference>
<dbReference type="AlphaFoldDB" id="A0A7R8W5Y9"/>
<dbReference type="GO" id="GO:0006508">
    <property type="term" value="P:proteolysis"/>
    <property type="evidence" value="ECO:0007669"/>
    <property type="project" value="InterPro"/>
</dbReference>
<dbReference type="InterPro" id="IPR009003">
    <property type="entry name" value="Peptidase_S1_PA"/>
</dbReference>
<dbReference type="PROSITE" id="PS50240">
    <property type="entry name" value="TRYPSIN_DOM"/>
    <property type="match status" value="1"/>
</dbReference>
<proteinExistence type="predicted"/>
<dbReference type="GO" id="GO:0004252">
    <property type="term" value="F:serine-type endopeptidase activity"/>
    <property type="evidence" value="ECO:0007669"/>
    <property type="project" value="InterPro"/>
</dbReference>
<keyword evidence="3" id="KW-0732">Signal</keyword>
<feature type="signal peptide" evidence="3">
    <location>
        <begin position="1"/>
        <end position="20"/>
    </location>
</feature>
<dbReference type="SUPFAM" id="SSF50494">
    <property type="entry name" value="Trypsin-like serine proteases"/>
    <property type="match status" value="1"/>
</dbReference>